<dbReference type="VEuPathDB" id="FungiDB:P175DRAFT_0503901"/>
<dbReference type="Gene3D" id="1.10.630.10">
    <property type="entry name" value="Cytochrome P450"/>
    <property type="match status" value="2"/>
</dbReference>
<accession>A0A0F8WT92</accession>
<dbReference type="Pfam" id="PF00067">
    <property type="entry name" value="p450"/>
    <property type="match status" value="1"/>
</dbReference>
<keyword evidence="3" id="KW-0479">Metal-binding</keyword>
<dbReference type="GO" id="GO:0005506">
    <property type="term" value="F:iron ion binding"/>
    <property type="evidence" value="ECO:0007669"/>
    <property type="project" value="InterPro"/>
</dbReference>
<comment type="cofactor">
    <cofactor evidence="1">
        <name>heme</name>
        <dbReference type="ChEBI" id="CHEBI:30413"/>
    </cofactor>
</comment>
<dbReference type="SUPFAM" id="SSF48264">
    <property type="entry name" value="Cytochrome P450"/>
    <property type="match status" value="1"/>
</dbReference>
<dbReference type="InterPro" id="IPR036396">
    <property type="entry name" value="Cyt_P450_sf"/>
</dbReference>
<dbReference type="InterPro" id="IPR050121">
    <property type="entry name" value="Cytochrome_P450_monoxygenase"/>
</dbReference>
<keyword evidence="5" id="KW-0408">Iron</keyword>
<dbReference type="InterPro" id="IPR001128">
    <property type="entry name" value="Cyt_P450"/>
</dbReference>
<dbReference type="PANTHER" id="PTHR24305">
    <property type="entry name" value="CYTOCHROME P450"/>
    <property type="match status" value="1"/>
</dbReference>
<reference evidence="6 7" key="1">
    <citation type="submission" date="2015-02" db="EMBL/GenBank/DDBJ databases">
        <title>Draft Genome Sequences of Two Closely-Related Aflatoxigenic Aspergillus Species Obtained from the Cote d'Ivoire.</title>
        <authorList>
            <person name="Moore G.G."/>
            <person name="Beltz S.B."/>
            <person name="Mack B.M."/>
        </authorList>
    </citation>
    <scope>NUCLEOTIDE SEQUENCE [LARGE SCALE GENOMIC DNA]</scope>
    <source>
        <strain evidence="6 7">SRRC1432</strain>
    </source>
</reference>
<dbReference type="GO" id="GO:0044550">
    <property type="term" value="P:secondary metabolite biosynthetic process"/>
    <property type="evidence" value="ECO:0007669"/>
    <property type="project" value="UniProtKB-ARBA"/>
</dbReference>
<organism evidence="6 7">
    <name type="scientific">Aspergillus ochraceoroseus</name>
    <dbReference type="NCBI Taxonomy" id="138278"/>
    <lineage>
        <taxon>Eukaryota</taxon>
        <taxon>Fungi</taxon>
        <taxon>Dikarya</taxon>
        <taxon>Ascomycota</taxon>
        <taxon>Pezizomycotina</taxon>
        <taxon>Eurotiomycetes</taxon>
        <taxon>Eurotiomycetidae</taxon>
        <taxon>Eurotiales</taxon>
        <taxon>Aspergillaceae</taxon>
        <taxon>Aspergillus</taxon>
        <taxon>Aspergillus subgen. Nidulantes</taxon>
    </lineage>
</organism>
<proteinExistence type="inferred from homology"/>
<dbReference type="AlphaFoldDB" id="A0A0F8WT92"/>
<dbReference type="GO" id="GO:0004497">
    <property type="term" value="F:monooxygenase activity"/>
    <property type="evidence" value="ECO:0007669"/>
    <property type="project" value="InterPro"/>
</dbReference>
<evidence type="ECO:0000256" key="1">
    <source>
        <dbReference type="ARBA" id="ARBA00001971"/>
    </source>
</evidence>
<evidence type="ECO:0000313" key="7">
    <source>
        <dbReference type="Proteomes" id="UP000034947"/>
    </source>
</evidence>
<dbReference type="GO" id="GO:0020037">
    <property type="term" value="F:heme binding"/>
    <property type="evidence" value="ECO:0007669"/>
    <property type="project" value="InterPro"/>
</dbReference>
<sequence>MMVAWAVTGFLLCIALVLRLLYNHSRLKSIPGPFFAAISDTWRVHARNSPGYGRRLAQLHQGYGDVVRIGPNVVSICEHVEIANISRRRLWEELVQNGRRLSDSSVTSTNQIRWHLREIQDYEGSIDESLKNIIKSIRRHRVLDLPSSLRYFAEDFINRVMINDPSINDDRTAGMPKTNTPSTQLSTATILCSMEDMVLKGPVSLLKRERFSCSGIGSSMSKLPEYATELISNPIRAAAQPLTPRDSILSIGIESMTATFVSTFCFLLSNPIVMATLKSEINTMLRFREKAAIPSWSEIRRYSYLDAVQKESMRHFTSRSETQEILGTASSWNHSRLPLPPKTIVTWHPHVLQFDRSVYGDDVNTFRPGRWLVTDTTQRNLMEKSLLPFNVCVEAYPIAQAAWLELKKAVVVLLSNFDVSYATSLLYDSVG</sequence>
<evidence type="ECO:0000256" key="3">
    <source>
        <dbReference type="ARBA" id="ARBA00022723"/>
    </source>
</evidence>
<dbReference type="OrthoDB" id="3934656at2759"/>
<evidence type="ECO:0000256" key="2">
    <source>
        <dbReference type="ARBA" id="ARBA00010617"/>
    </source>
</evidence>
<dbReference type="EMBL" id="JYKN01002994">
    <property type="protein sequence ID" value="KKK14467.1"/>
    <property type="molecule type" value="Genomic_DNA"/>
</dbReference>
<keyword evidence="7" id="KW-1185">Reference proteome</keyword>
<evidence type="ECO:0000256" key="4">
    <source>
        <dbReference type="ARBA" id="ARBA00023002"/>
    </source>
</evidence>
<evidence type="ECO:0000313" key="6">
    <source>
        <dbReference type="EMBL" id="KKK14467.1"/>
    </source>
</evidence>
<dbReference type="PANTHER" id="PTHR24305:SF235">
    <property type="entry name" value="CYTOCHROME P450 MONOOXYGENASE APDB-RELATED"/>
    <property type="match status" value="1"/>
</dbReference>
<name>A0A0F8WT92_9EURO</name>
<protein>
    <recommendedName>
        <fullName evidence="8">Cytochrome P450</fullName>
    </recommendedName>
</protein>
<dbReference type="GO" id="GO:0016705">
    <property type="term" value="F:oxidoreductase activity, acting on paired donors, with incorporation or reduction of molecular oxygen"/>
    <property type="evidence" value="ECO:0007669"/>
    <property type="project" value="InterPro"/>
</dbReference>
<comment type="similarity">
    <text evidence="2">Belongs to the cytochrome P450 family.</text>
</comment>
<gene>
    <name evidence="6" type="ORF">AOCH_003665</name>
</gene>
<dbReference type="Proteomes" id="UP000034947">
    <property type="component" value="Unassembled WGS sequence"/>
</dbReference>
<evidence type="ECO:0000256" key="5">
    <source>
        <dbReference type="ARBA" id="ARBA00023004"/>
    </source>
</evidence>
<evidence type="ECO:0008006" key="8">
    <source>
        <dbReference type="Google" id="ProtNLM"/>
    </source>
</evidence>
<comment type="caution">
    <text evidence="6">The sequence shown here is derived from an EMBL/GenBank/DDBJ whole genome shotgun (WGS) entry which is preliminary data.</text>
</comment>
<keyword evidence="4" id="KW-0560">Oxidoreductase</keyword>